<dbReference type="Proteomes" id="UP000075683">
    <property type="component" value="Unassembled WGS sequence"/>
</dbReference>
<accession>A0A150M7M0</accession>
<evidence type="ECO:0000313" key="4">
    <source>
        <dbReference type="Proteomes" id="UP000075683"/>
    </source>
</evidence>
<dbReference type="Pfam" id="PF03745">
    <property type="entry name" value="DUF309"/>
    <property type="match status" value="1"/>
</dbReference>
<dbReference type="EMBL" id="QEWE01000023">
    <property type="protein sequence ID" value="REJ26956.1"/>
    <property type="molecule type" value="Genomic_DNA"/>
</dbReference>
<feature type="compositionally biased region" description="Basic and acidic residues" evidence="1">
    <location>
        <begin position="117"/>
        <end position="153"/>
    </location>
</feature>
<reference evidence="2 4" key="1">
    <citation type="submission" date="2016-01" db="EMBL/GenBank/DDBJ databases">
        <title>Draft Genome Sequences of Seven Thermophilic Sporeformers Isolated from Foods.</title>
        <authorList>
            <person name="Berendsen E.M."/>
            <person name="Wells-Bennik M.H."/>
            <person name="Krawcyk A.O."/>
            <person name="De Jong A."/>
            <person name="Holsappel S."/>
            <person name="Eijlander R.T."/>
            <person name="Kuipers O.P."/>
        </authorList>
    </citation>
    <scope>NUCLEOTIDE SEQUENCE [LARGE SCALE GENOMIC DNA]</scope>
    <source>
        <strain evidence="2 4">B4135</strain>
    </source>
</reference>
<dbReference type="OrthoDB" id="165483at2"/>
<reference evidence="3 5" key="2">
    <citation type="submission" date="2018-03" db="EMBL/GenBank/DDBJ databases">
        <authorList>
            <person name="Keele B.F."/>
        </authorList>
    </citation>
    <scope>NUCLEOTIDE SEQUENCE [LARGE SCALE GENOMIC DNA]</scope>
    <source>
        <strain evidence="3">ZCTH4_d</strain>
    </source>
</reference>
<dbReference type="RefSeq" id="WP_061568599.1">
    <property type="nucleotide sequence ID" value="NZ_JBAIZG010000074.1"/>
</dbReference>
<dbReference type="PANTHER" id="PTHR34796:SF1">
    <property type="entry name" value="EXPRESSED PROTEIN"/>
    <property type="match status" value="1"/>
</dbReference>
<feature type="region of interest" description="Disordered" evidence="1">
    <location>
        <begin position="103"/>
        <end position="153"/>
    </location>
</feature>
<name>A0A150M7M0_9BACI</name>
<dbReference type="Gene3D" id="1.10.3450.10">
    <property type="entry name" value="TTHA0068-like"/>
    <property type="match status" value="1"/>
</dbReference>
<organism evidence="2 4">
    <name type="scientific">Caldibacillus debilis</name>
    <dbReference type="NCBI Taxonomy" id="301148"/>
    <lineage>
        <taxon>Bacteria</taxon>
        <taxon>Bacillati</taxon>
        <taxon>Bacillota</taxon>
        <taxon>Bacilli</taxon>
        <taxon>Bacillales</taxon>
        <taxon>Bacillaceae</taxon>
        <taxon>Caldibacillus</taxon>
    </lineage>
</organism>
<evidence type="ECO:0000313" key="3">
    <source>
        <dbReference type="EMBL" id="REJ26956.1"/>
    </source>
</evidence>
<sequence length="153" mass="17930">MVPRAYLEYLFQFHRRRDYYECHEILENHWKSEGRKNGIWVGLIQVAAALHHYRRGNGKGAGKLIEKSLFRLSGEEEALKRLGFDSGKFLSLLEQTRENIRKGRPYQDVDLPLTDPGVRREYEEYARKREREEGEREPAGGVRKTGEGEAPRK</sequence>
<evidence type="ECO:0000313" key="5">
    <source>
        <dbReference type="Proteomes" id="UP000257014"/>
    </source>
</evidence>
<proteinExistence type="predicted"/>
<dbReference type="Proteomes" id="UP000257014">
    <property type="component" value="Unassembled WGS sequence"/>
</dbReference>
<dbReference type="InterPro" id="IPR005500">
    <property type="entry name" value="DUF309"/>
</dbReference>
<dbReference type="EMBL" id="LQYT01000036">
    <property type="protein sequence ID" value="KYD20202.1"/>
    <property type="molecule type" value="Genomic_DNA"/>
</dbReference>
<dbReference type="PANTHER" id="PTHR34796">
    <property type="entry name" value="EXPRESSED PROTEIN"/>
    <property type="match status" value="1"/>
</dbReference>
<gene>
    <name evidence="2" type="ORF">B4135_1978</name>
    <name evidence="3" type="ORF">C6P37_12890</name>
</gene>
<dbReference type="InterPro" id="IPR023203">
    <property type="entry name" value="TTHA0068_sf"/>
</dbReference>
<evidence type="ECO:0000256" key="1">
    <source>
        <dbReference type="SAM" id="MobiDB-lite"/>
    </source>
</evidence>
<dbReference type="SUPFAM" id="SSF140663">
    <property type="entry name" value="TTHA0068-like"/>
    <property type="match status" value="1"/>
</dbReference>
<evidence type="ECO:0000313" key="2">
    <source>
        <dbReference type="EMBL" id="KYD20202.1"/>
    </source>
</evidence>
<dbReference type="STRING" id="301148.B4135_1978"/>
<comment type="caution">
    <text evidence="2">The sequence shown here is derived from an EMBL/GenBank/DDBJ whole genome shotgun (WGS) entry which is preliminary data.</text>
</comment>
<protein>
    <submittedName>
        <fullName evidence="3">DUF309 domain-containing protein</fullName>
    </submittedName>
</protein>
<dbReference type="AlphaFoldDB" id="A0A150M7M0"/>